<accession>A0ABP0UVF5</accession>
<reference evidence="2" key="1">
    <citation type="submission" date="2024-02" db="EMBL/GenBank/DDBJ databases">
        <authorList>
            <consortium name="ELIXIR-Norway"/>
            <consortium name="Elixir Norway"/>
        </authorList>
    </citation>
    <scope>NUCLEOTIDE SEQUENCE</scope>
</reference>
<proteinExistence type="predicted"/>
<evidence type="ECO:0000313" key="2">
    <source>
        <dbReference type="EMBL" id="CAK9228442.1"/>
    </source>
</evidence>
<feature type="chain" id="PRO_5045196526" description="Secreted protein" evidence="1">
    <location>
        <begin position="29"/>
        <end position="126"/>
    </location>
</feature>
<gene>
    <name evidence="2" type="ORF">CSSPTR1EN2_LOCUS19082</name>
</gene>
<feature type="signal peptide" evidence="1">
    <location>
        <begin position="1"/>
        <end position="28"/>
    </location>
</feature>
<evidence type="ECO:0000313" key="3">
    <source>
        <dbReference type="Proteomes" id="UP001497512"/>
    </source>
</evidence>
<name>A0ABP0UVF5_9BRYO</name>
<keyword evidence="1" id="KW-0732">Signal</keyword>
<keyword evidence="3" id="KW-1185">Reference proteome</keyword>
<evidence type="ECO:0008006" key="4">
    <source>
        <dbReference type="Google" id="ProtNLM"/>
    </source>
</evidence>
<organism evidence="2 3">
    <name type="scientific">Sphagnum troendelagicum</name>
    <dbReference type="NCBI Taxonomy" id="128251"/>
    <lineage>
        <taxon>Eukaryota</taxon>
        <taxon>Viridiplantae</taxon>
        <taxon>Streptophyta</taxon>
        <taxon>Embryophyta</taxon>
        <taxon>Bryophyta</taxon>
        <taxon>Sphagnophytina</taxon>
        <taxon>Sphagnopsida</taxon>
        <taxon>Sphagnales</taxon>
        <taxon>Sphagnaceae</taxon>
        <taxon>Sphagnum</taxon>
    </lineage>
</organism>
<protein>
    <recommendedName>
        <fullName evidence="4">Secreted protein</fullName>
    </recommendedName>
</protein>
<dbReference type="Proteomes" id="UP001497512">
    <property type="component" value="Chromosome 6"/>
</dbReference>
<evidence type="ECO:0000256" key="1">
    <source>
        <dbReference type="SAM" id="SignalP"/>
    </source>
</evidence>
<sequence length="126" mass="13789">MFETVIKGSHYVMSCLFLFLILCGSVVCTNSANVCWDEGCRHKQGCSLCVREQLHKSGAGKGIQHENGIQDFLLFAACYRHPSEHPCFGITKTTNKLAVPDLLPKGVIKVLVEPVAACVGIMRHVS</sequence>
<dbReference type="EMBL" id="OZ019898">
    <property type="protein sequence ID" value="CAK9228442.1"/>
    <property type="molecule type" value="Genomic_DNA"/>
</dbReference>